<dbReference type="AlphaFoldDB" id="A0A7J8YRX3"/>
<keyword evidence="1" id="KW-0472">Membrane</keyword>
<evidence type="ECO:0000256" key="1">
    <source>
        <dbReference type="SAM" id="Phobius"/>
    </source>
</evidence>
<accession>A0A7J8YRX3</accession>
<gene>
    <name evidence="2" type="ORF">Goari_020603</name>
</gene>
<dbReference type="EMBL" id="JABFAA010350638">
    <property type="protein sequence ID" value="MBA0702328.1"/>
    <property type="molecule type" value="Genomic_DNA"/>
</dbReference>
<evidence type="ECO:0000313" key="3">
    <source>
        <dbReference type="Proteomes" id="UP000593577"/>
    </source>
</evidence>
<evidence type="ECO:0000313" key="2">
    <source>
        <dbReference type="EMBL" id="MBA0702328.1"/>
    </source>
</evidence>
<proteinExistence type="predicted"/>
<feature type="transmembrane region" description="Helical" evidence="1">
    <location>
        <begin position="6"/>
        <end position="23"/>
    </location>
</feature>
<dbReference type="Proteomes" id="UP000593577">
    <property type="component" value="Unassembled WGS sequence"/>
</dbReference>
<keyword evidence="1" id="KW-1133">Transmembrane helix</keyword>
<reference evidence="2 3" key="1">
    <citation type="journal article" date="2019" name="Genome Biol. Evol.">
        <title>Insights into the evolution of the New World diploid cottons (Gossypium, subgenus Houzingenia) based on genome sequencing.</title>
        <authorList>
            <person name="Grover C.E."/>
            <person name="Arick M.A. 2nd"/>
            <person name="Thrash A."/>
            <person name="Conover J.L."/>
            <person name="Sanders W.S."/>
            <person name="Peterson D.G."/>
            <person name="Frelichowski J.E."/>
            <person name="Scheffler J.A."/>
            <person name="Scheffler B.E."/>
            <person name="Wendel J.F."/>
        </authorList>
    </citation>
    <scope>NUCLEOTIDE SEQUENCE [LARGE SCALE GENOMIC DNA]</scope>
    <source>
        <strain evidence="2">185</strain>
        <tissue evidence="2">Leaf</tissue>
    </source>
</reference>
<organism evidence="2 3">
    <name type="scientific">Gossypium aridum</name>
    <name type="common">American cotton</name>
    <name type="synonym">Erioxylum aridum</name>
    <dbReference type="NCBI Taxonomy" id="34290"/>
    <lineage>
        <taxon>Eukaryota</taxon>
        <taxon>Viridiplantae</taxon>
        <taxon>Streptophyta</taxon>
        <taxon>Embryophyta</taxon>
        <taxon>Tracheophyta</taxon>
        <taxon>Spermatophyta</taxon>
        <taxon>Magnoliopsida</taxon>
        <taxon>eudicotyledons</taxon>
        <taxon>Gunneridae</taxon>
        <taxon>Pentapetalae</taxon>
        <taxon>rosids</taxon>
        <taxon>malvids</taxon>
        <taxon>Malvales</taxon>
        <taxon>Malvaceae</taxon>
        <taxon>Malvoideae</taxon>
        <taxon>Gossypium</taxon>
    </lineage>
</organism>
<sequence length="24" mass="2868">MYQNYEILPVYSTLIMGIYLICLI</sequence>
<comment type="caution">
    <text evidence="2">The sequence shown here is derived from an EMBL/GenBank/DDBJ whole genome shotgun (WGS) entry which is preliminary data.</text>
</comment>
<protein>
    <submittedName>
        <fullName evidence="2">Uncharacterized protein</fullName>
    </submittedName>
</protein>
<keyword evidence="1" id="KW-0812">Transmembrane</keyword>
<keyword evidence="3" id="KW-1185">Reference proteome</keyword>
<name>A0A7J8YRX3_GOSAI</name>